<accession>A0A4D9DR55</accession>
<reference evidence="2 3" key="2">
    <citation type="submission" date="2019-04" db="EMBL/GenBank/DDBJ databases">
        <title>The genome sequence of big-headed turtle.</title>
        <authorList>
            <person name="Gong S."/>
        </authorList>
    </citation>
    <scope>NUCLEOTIDE SEQUENCE [LARGE SCALE GENOMIC DNA]</scope>
    <source>
        <strain evidence="2">DO16091913</strain>
        <tissue evidence="2">Muscle</tissue>
    </source>
</reference>
<dbReference type="EMBL" id="QXTE01000316">
    <property type="protein sequence ID" value="TFJ99618.1"/>
    <property type="molecule type" value="Genomic_DNA"/>
</dbReference>
<proteinExistence type="predicted"/>
<reference evidence="2 3" key="1">
    <citation type="submission" date="2019-04" db="EMBL/GenBank/DDBJ databases">
        <title>Draft genome of the big-headed turtle Platysternon megacephalum.</title>
        <authorList>
            <person name="Gong S."/>
        </authorList>
    </citation>
    <scope>NUCLEOTIDE SEQUENCE [LARGE SCALE GENOMIC DNA]</scope>
    <source>
        <strain evidence="2">DO16091913</strain>
        <tissue evidence="2">Muscle</tissue>
    </source>
</reference>
<keyword evidence="1" id="KW-0472">Membrane</keyword>
<keyword evidence="1" id="KW-1133">Transmembrane helix</keyword>
<comment type="caution">
    <text evidence="2">The sequence shown here is derived from an EMBL/GenBank/DDBJ whole genome shotgun (WGS) entry which is preliminary data.</text>
</comment>
<evidence type="ECO:0000256" key="1">
    <source>
        <dbReference type="SAM" id="Phobius"/>
    </source>
</evidence>
<dbReference type="Proteomes" id="UP000297703">
    <property type="component" value="Unassembled WGS sequence"/>
</dbReference>
<organism evidence="2 3">
    <name type="scientific">Platysternon megacephalum</name>
    <name type="common">big-headed turtle</name>
    <dbReference type="NCBI Taxonomy" id="55544"/>
    <lineage>
        <taxon>Eukaryota</taxon>
        <taxon>Metazoa</taxon>
        <taxon>Chordata</taxon>
        <taxon>Craniata</taxon>
        <taxon>Vertebrata</taxon>
        <taxon>Euteleostomi</taxon>
        <taxon>Archelosauria</taxon>
        <taxon>Testudinata</taxon>
        <taxon>Testudines</taxon>
        <taxon>Cryptodira</taxon>
        <taxon>Durocryptodira</taxon>
        <taxon>Testudinoidea</taxon>
        <taxon>Platysternidae</taxon>
        <taxon>Platysternon</taxon>
    </lineage>
</organism>
<protein>
    <submittedName>
        <fullName evidence="2">Transmembrane protein 198</fullName>
    </submittedName>
</protein>
<dbReference type="AlphaFoldDB" id="A0A4D9DR55"/>
<feature type="transmembrane region" description="Helical" evidence="1">
    <location>
        <begin position="76"/>
        <end position="94"/>
    </location>
</feature>
<keyword evidence="1 2" id="KW-0812">Transmembrane</keyword>
<sequence>MSPSCLSKGVARRCDGIKMNELQAREELGTEMPEVLSAIMYMGSSKPQKRHGVFFQMCSNTEFGDIQMSRQGYRGLSVTALTLLICLILGFSLTEVAREN</sequence>
<evidence type="ECO:0000313" key="2">
    <source>
        <dbReference type="EMBL" id="TFJ99618.1"/>
    </source>
</evidence>
<keyword evidence="3" id="KW-1185">Reference proteome</keyword>
<evidence type="ECO:0000313" key="3">
    <source>
        <dbReference type="Proteomes" id="UP000297703"/>
    </source>
</evidence>
<gene>
    <name evidence="2" type="ORF">DR999_PMT18343</name>
</gene>
<name>A0A4D9DR55_9SAUR</name>